<name>A0ABT9VJ66_9BACI</name>
<evidence type="ECO:0000256" key="1">
    <source>
        <dbReference type="ARBA" id="ARBA00030881"/>
    </source>
</evidence>
<dbReference type="InterPro" id="IPR036366">
    <property type="entry name" value="PGBDSf"/>
</dbReference>
<evidence type="ECO:0000313" key="4">
    <source>
        <dbReference type="EMBL" id="MDQ0160895.1"/>
    </source>
</evidence>
<proteinExistence type="predicted"/>
<dbReference type="Pfam" id="PF01471">
    <property type="entry name" value="PG_binding_1"/>
    <property type="match status" value="2"/>
</dbReference>
<dbReference type="InterPro" id="IPR036365">
    <property type="entry name" value="PGBD-like_sf"/>
</dbReference>
<dbReference type="InterPro" id="IPR002477">
    <property type="entry name" value="Peptidoglycan-bd-like"/>
</dbReference>
<evidence type="ECO:0000313" key="5">
    <source>
        <dbReference type="Proteomes" id="UP001224359"/>
    </source>
</evidence>
<keyword evidence="5" id="KW-1185">Reference proteome</keyword>
<dbReference type="Gene3D" id="1.10.101.10">
    <property type="entry name" value="PGBD-like superfamily/PGBD"/>
    <property type="match status" value="2"/>
</dbReference>
<reference evidence="4 5" key="1">
    <citation type="submission" date="2023-07" db="EMBL/GenBank/DDBJ databases">
        <title>Genomic Encyclopedia of Type Strains, Phase IV (KMG-IV): sequencing the most valuable type-strain genomes for metagenomic binning, comparative biology and taxonomic classification.</title>
        <authorList>
            <person name="Goeker M."/>
        </authorList>
    </citation>
    <scope>NUCLEOTIDE SEQUENCE [LARGE SCALE GENOMIC DNA]</scope>
    <source>
        <strain evidence="4 5">DSM 16460</strain>
    </source>
</reference>
<dbReference type="SUPFAM" id="SSF55846">
    <property type="entry name" value="N-acetylmuramoyl-L-alanine amidase-like"/>
    <property type="match status" value="1"/>
</dbReference>
<dbReference type="SMART" id="SM00644">
    <property type="entry name" value="Ami_2"/>
    <property type="match status" value="1"/>
</dbReference>
<feature type="domain" description="N-acetylmuramoyl-L-alanine amidase" evidence="3">
    <location>
        <begin position="10"/>
        <end position="134"/>
    </location>
</feature>
<gene>
    <name evidence="4" type="ORF">J2S77_002902</name>
</gene>
<sequence length="294" mass="32551">MKIRDLRGQTMGGNTKREAVNHIVRHHSATTSGNVNTFERYWRSKGWETGGYHEIILRDGTVQRCYDWNVIANGVKGHNSDSYHICLVGRGSFNDEQERIFAERVNTLMDQFELEVSDIVGHRELAGGGTQCPGIDMDAVRSSLSNEKGTRLLRLGDEGDEVKQLQETLINRGYDLSQYGADGIFGRETEEAVKSLQRDGNITVDGIVGPDTRGILNSKRTLPNGIYQRGSQGSEVNRIQSTLDELGFSPGPIDGIYGPKTEEAIIQFQNEFVPNEVDGIYGPNTRAAMLSALT</sequence>
<protein>
    <recommendedName>
        <fullName evidence="2">Autolysin</fullName>
    </recommendedName>
    <alternativeName>
        <fullName evidence="1">Cell wall hydrolase</fullName>
    </alternativeName>
</protein>
<dbReference type="InterPro" id="IPR002502">
    <property type="entry name" value="Amidase_domain"/>
</dbReference>
<dbReference type="RefSeq" id="WP_306978463.1">
    <property type="nucleotide sequence ID" value="NZ_JAUSTQ010000022.1"/>
</dbReference>
<organism evidence="4 5">
    <name type="scientific">Alkalibacillus salilacus</name>
    <dbReference type="NCBI Taxonomy" id="284582"/>
    <lineage>
        <taxon>Bacteria</taxon>
        <taxon>Bacillati</taxon>
        <taxon>Bacillota</taxon>
        <taxon>Bacilli</taxon>
        <taxon>Bacillales</taxon>
        <taxon>Bacillaceae</taxon>
        <taxon>Alkalibacillus</taxon>
    </lineage>
</organism>
<dbReference type="EMBL" id="JAUSTQ010000022">
    <property type="protein sequence ID" value="MDQ0160895.1"/>
    <property type="molecule type" value="Genomic_DNA"/>
</dbReference>
<dbReference type="SUPFAM" id="SSF47090">
    <property type="entry name" value="PGBD-like"/>
    <property type="match status" value="2"/>
</dbReference>
<dbReference type="Gene3D" id="3.40.80.10">
    <property type="entry name" value="Peptidoglycan recognition protein-like"/>
    <property type="match status" value="1"/>
</dbReference>
<comment type="caution">
    <text evidence="4">The sequence shown here is derived from an EMBL/GenBank/DDBJ whole genome shotgun (WGS) entry which is preliminary data.</text>
</comment>
<dbReference type="Pfam" id="PF01510">
    <property type="entry name" value="Amidase_2"/>
    <property type="match status" value="1"/>
</dbReference>
<accession>A0ABT9VJ66</accession>
<evidence type="ECO:0000259" key="3">
    <source>
        <dbReference type="SMART" id="SM00644"/>
    </source>
</evidence>
<dbReference type="Proteomes" id="UP001224359">
    <property type="component" value="Unassembled WGS sequence"/>
</dbReference>
<dbReference type="CDD" id="cd06583">
    <property type="entry name" value="PGRP"/>
    <property type="match status" value="1"/>
</dbReference>
<evidence type="ECO:0000256" key="2">
    <source>
        <dbReference type="ARBA" id="ARBA00032390"/>
    </source>
</evidence>
<dbReference type="InterPro" id="IPR036505">
    <property type="entry name" value="Amidase/PGRP_sf"/>
</dbReference>